<evidence type="ECO:0000313" key="2">
    <source>
        <dbReference type="Proteomes" id="UP001634394"/>
    </source>
</evidence>
<keyword evidence="2" id="KW-1185">Reference proteome</keyword>
<sequence length="55" mass="6470">DHIVREDEFLAMFLSRHLGTIQLGSTLFNNLDVNDDSMITEEIDVPFIMHFFDRN</sequence>
<dbReference type="AlphaFoldDB" id="A0ABD3W995"/>
<protein>
    <submittedName>
        <fullName evidence="1">Uncharacterized protein</fullName>
    </submittedName>
</protein>
<gene>
    <name evidence="1" type="ORF">ACJMK2_038525</name>
</gene>
<name>A0ABD3W995_SINWO</name>
<reference evidence="1 2" key="1">
    <citation type="submission" date="2024-11" db="EMBL/GenBank/DDBJ databases">
        <title>Chromosome-level genome assembly of the freshwater bivalve Anodonta woodiana.</title>
        <authorList>
            <person name="Chen X."/>
        </authorList>
    </citation>
    <scope>NUCLEOTIDE SEQUENCE [LARGE SCALE GENOMIC DNA]</scope>
    <source>
        <strain evidence="1">MN2024</strain>
        <tissue evidence="1">Gills</tissue>
    </source>
</reference>
<feature type="non-terminal residue" evidence="1">
    <location>
        <position position="1"/>
    </location>
</feature>
<evidence type="ECO:0000313" key="1">
    <source>
        <dbReference type="EMBL" id="KAL3870470.1"/>
    </source>
</evidence>
<feature type="non-terminal residue" evidence="1">
    <location>
        <position position="55"/>
    </location>
</feature>
<proteinExistence type="predicted"/>
<dbReference type="Proteomes" id="UP001634394">
    <property type="component" value="Unassembled WGS sequence"/>
</dbReference>
<organism evidence="1 2">
    <name type="scientific">Sinanodonta woodiana</name>
    <name type="common">Chinese pond mussel</name>
    <name type="synonym">Anodonta woodiana</name>
    <dbReference type="NCBI Taxonomy" id="1069815"/>
    <lineage>
        <taxon>Eukaryota</taxon>
        <taxon>Metazoa</taxon>
        <taxon>Spiralia</taxon>
        <taxon>Lophotrochozoa</taxon>
        <taxon>Mollusca</taxon>
        <taxon>Bivalvia</taxon>
        <taxon>Autobranchia</taxon>
        <taxon>Heteroconchia</taxon>
        <taxon>Palaeoheterodonta</taxon>
        <taxon>Unionida</taxon>
        <taxon>Unionoidea</taxon>
        <taxon>Unionidae</taxon>
        <taxon>Unioninae</taxon>
        <taxon>Sinanodonta</taxon>
    </lineage>
</organism>
<accession>A0ABD3W995</accession>
<dbReference type="EMBL" id="JBJQND010000007">
    <property type="protein sequence ID" value="KAL3870470.1"/>
    <property type="molecule type" value="Genomic_DNA"/>
</dbReference>
<comment type="caution">
    <text evidence="1">The sequence shown here is derived from an EMBL/GenBank/DDBJ whole genome shotgun (WGS) entry which is preliminary data.</text>
</comment>